<protein>
    <submittedName>
        <fullName evidence="3">Uncharacterized protein</fullName>
    </submittedName>
</protein>
<dbReference type="Proteomes" id="UP001620626">
    <property type="component" value="Unassembled WGS sequence"/>
</dbReference>
<gene>
    <name evidence="3" type="ORF">niasHT_038994</name>
</gene>
<feature type="transmembrane region" description="Helical" evidence="2">
    <location>
        <begin position="117"/>
        <end position="138"/>
    </location>
</feature>
<evidence type="ECO:0000256" key="1">
    <source>
        <dbReference type="SAM" id="MobiDB-lite"/>
    </source>
</evidence>
<feature type="region of interest" description="Disordered" evidence="1">
    <location>
        <begin position="179"/>
        <end position="200"/>
    </location>
</feature>
<evidence type="ECO:0000313" key="4">
    <source>
        <dbReference type="Proteomes" id="UP001620626"/>
    </source>
</evidence>
<sequence>MVSILDKGSQQTMATISIPLNQTDQIPIPMSIIPISVRPTNLTWMVVEGCVCHRPDAVCIRPVDYTKPVECLNVAHLGSFTDHLLSKPCDNTSNFNVTELVAGMSIKGTGCVNSMNFVFFLFIFMTQVFIFWAILLNVPSRLRRIGGLRPRRRPPVFDDVDIRPLRPLHLLVRERSSDHRLSAENDGNERRTGGDSTVTIRRNRLSTIQEKNENTVASG</sequence>
<keyword evidence="2" id="KW-0472">Membrane</keyword>
<dbReference type="EMBL" id="JBICBT010001249">
    <property type="protein sequence ID" value="KAL3076589.1"/>
    <property type="molecule type" value="Genomic_DNA"/>
</dbReference>
<organism evidence="3 4">
    <name type="scientific">Heterodera trifolii</name>
    <dbReference type="NCBI Taxonomy" id="157864"/>
    <lineage>
        <taxon>Eukaryota</taxon>
        <taxon>Metazoa</taxon>
        <taxon>Ecdysozoa</taxon>
        <taxon>Nematoda</taxon>
        <taxon>Chromadorea</taxon>
        <taxon>Rhabditida</taxon>
        <taxon>Tylenchina</taxon>
        <taxon>Tylenchomorpha</taxon>
        <taxon>Tylenchoidea</taxon>
        <taxon>Heteroderidae</taxon>
        <taxon>Heteroderinae</taxon>
        <taxon>Heterodera</taxon>
    </lineage>
</organism>
<name>A0ABD2I867_9BILA</name>
<feature type="compositionally biased region" description="Basic and acidic residues" evidence="1">
    <location>
        <begin position="179"/>
        <end position="193"/>
    </location>
</feature>
<dbReference type="AlphaFoldDB" id="A0ABD2I867"/>
<keyword evidence="2" id="KW-1133">Transmembrane helix</keyword>
<comment type="caution">
    <text evidence="3">The sequence shown here is derived from an EMBL/GenBank/DDBJ whole genome shotgun (WGS) entry which is preliminary data.</text>
</comment>
<keyword evidence="2" id="KW-0812">Transmembrane</keyword>
<evidence type="ECO:0000313" key="3">
    <source>
        <dbReference type="EMBL" id="KAL3076589.1"/>
    </source>
</evidence>
<reference evidence="3 4" key="1">
    <citation type="submission" date="2024-10" db="EMBL/GenBank/DDBJ databases">
        <authorList>
            <person name="Kim D."/>
        </authorList>
    </citation>
    <scope>NUCLEOTIDE SEQUENCE [LARGE SCALE GENOMIC DNA]</scope>
    <source>
        <strain evidence="3">BH-2024</strain>
    </source>
</reference>
<evidence type="ECO:0000256" key="2">
    <source>
        <dbReference type="SAM" id="Phobius"/>
    </source>
</evidence>
<accession>A0ABD2I867</accession>
<proteinExistence type="predicted"/>
<keyword evidence="4" id="KW-1185">Reference proteome</keyword>